<dbReference type="EMBL" id="MFRA01000006">
    <property type="protein sequence ID" value="OGH92360.1"/>
    <property type="molecule type" value="Genomic_DNA"/>
</dbReference>
<dbReference type="PANTHER" id="PTHR11839">
    <property type="entry name" value="UDP/ADP-SUGAR PYROPHOSPHATASE"/>
    <property type="match status" value="1"/>
</dbReference>
<dbReference type="Pfam" id="PF00293">
    <property type="entry name" value="NUDIX"/>
    <property type="match status" value="1"/>
</dbReference>
<dbReference type="GO" id="GO:0006753">
    <property type="term" value="P:nucleoside phosphate metabolic process"/>
    <property type="evidence" value="ECO:0007669"/>
    <property type="project" value="TreeGrafter"/>
</dbReference>
<dbReference type="InterPro" id="IPR000086">
    <property type="entry name" value="NUDIX_hydrolase_dom"/>
</dbReference>
<accession>A0A1F6P8I6</accession>
<evidence type="ECO:0000256" key="1">
    <source>
        <dbReference type="ARBA" id="ARBA00001946"/>
    </source>
</evidence>
<organism evidence="4 5">
    <name type="scientific">Candidatus Magasanikbacteria bacterium RIFOXYD1_FULL_40_23</name>
    <dbReference type="NCBI Taxonomy" id="1798705"/>
    <lineage>
        <taxon>Bacteria</taxon>
        <taxon>Candidatus Magasanikiibacteriota</taxon>
    </lineage>
</organism>
<dbReference type="AlphaFoldDB" id="A0A1F6P8I6"/>
<name>A0A1F6P8I6_9BACT</name>
<evidence type="ECO:0000313" key="4">
    <source>
        <dbReference type="EMBL" id="OGH92360.1"/>
    </source>
</evidence>
<dbReference type="CDD" id="cd03424">
    <property type="entry name" value="NUDIX_ADPRase_Nudt5_UGPPase_Nudt14"/>
    <property type="match status" value="1"/>
</dbReference>
<dbReference type="STRING" id="1798705.A2563_05250"/>
<keyword evidence="2" id="KW-0378">Hydrolase</keyword>
<dbReference type="InterPro" id="IPR015797">
    <property type="entry name" value="NUDIX_hydrolase-like_dom_sf"/>
</dbReference>
<dbReference type="GO" id="GO:0019693">
    <property type="term" value="P:ribose phosphate metabolic process"/>
    <property type="evidence" value="ECO:0007669"/>
    <property type="project" value="TreeGrafter"/>
</dbReference>
<feature type="domain" description="Nudix hydrolase" evidence="3">
    <location>
        <begin position="74"/>
        <end position="203"/>
    </location>
</feature>
<dbReference type="GO" id="GO:0016787">
    <property type="term" value="F:hydrolase activity"/>
    <property type="evidence" value="ECO:0007669"/>
    <property type="project" value="UniProtKB-KW"/>
</dbReference>
<sequence length="217" mass="24412">MTVFMILCRVFRRERFALTESSQPSRKLESTMAIVPWKQVGEDVTLAGKFGKKLIVKQFLNPKSGKIQDYVQFAQRDWSVCLAITSDGQVLVVSEFKQGRNAVDDELPAGTAEFGESPEEVMRRELRDETGYVPELMVYLGFGWISTRSSPTRFHCFLATGCKKVGPAKLDENEDIETRLVSLEQWLEMVMNGSISEPSAVTTTIRALSHLGLKIAR</sequence>
<dbReference type="SUPFAM" id="SSF55811">
    <property type="entry name" value="Nudix"/>
    <property type="match status" value="1"/>
</dbReference>
<dbReference type="Proteomes" id="UP000176634">
    <property type="component" value="Unassembled WGS sequence"/>
</dbReference>
<comment type="cofactor">
    <cofactor evidence="1">
        <name>Mg(2+)</name>
        <dbReference type="ChEBI" id="CHEBI:18420"/>
    </cofactor>
</comment>
<evidence type="ECO:0000256" key="2">
    <source>
        <dbReference type="ARBA" id="ARBA00022801"/>
    </source>
</evidence>
<proteinExistence type="predicted"/>
<reference evidence="4 5" key="1">
    <citation type="journal article" date="2016" name="Nat. Commun.">
        <title>Thousands of microbial genomes shed light on interconnected biogeochemical processes in an aquifer system.</title>
        <authorList>
            <person name="Anantharaman K."/>
            <person name="Brown C.T."/>
            <person name="Hug L.A."/>
            <person name="Sharon I."/>
            <person name="Castelle C.J."/>
            <person name="Probst A.J."/>
            <person name="Thomas B.C."/>
            <person name="Singh A."/>
            <person name="Wilkins M.J."/>
            <person name="Karaoz U."/>
            <person name="Brodie E.L."/>
            <person name="Williams K.H."/>
            <person name="Hubbard S.S."/>
            <person name="Banfield J.F."/>
        </authorList>
    </citation>
    <scope>NUCLEOTIDE SEQUENCE [LARGE SCALE GENOMIC DNA]</scope>
</reference>
<dbReference type="PANTHER" id="PTHR11839:SF18">
    <property type="entry name" value="NUDIX HYDROLASE DOMAIN-CONTAINING PROTEIN"/>
    <property type="match status" value="1"/>
</dbReference>
<evidence type="ECO:0000259" key="3">
    <source>
        <dbReference type="PROSITE" id="PS51462"/>
    </source>
</evidence>
<protein>
    <recommendedName>
        <fullName evidence="3">Nudix hydrolase domain-containing protein</fullName>
    </recommendedName>
</protein>
<dbReference type="Gene3D" id="3.90.79.10">
    <property type="entry name" value="Nucleoside Triphosphate Pyrophosphohydrolase"/>
    <property type="match status" value="1"/>
</dbReference>
<gene>
    <name evidence="4" type="ORF">A2563_05250</name>
</gene>
<evidence type="ECO:0000313" key="5">
    <source>
        <dbReference type="Proteomes" id="UP000176634"/>
    </source>
</evidence>
<comment type="caution">
    <text evidence="4">The sequence shown here is derived from an EMBL/GenBank/DDBJ whole genome shotgun (WGS) entry which is preliminary data.</text>
</comment>
<dbReference type="PROSITE" id="PS51462">
    <property type="entry name" value="NUDIX"/>
    <property type="match status" value="1"/>
</dbReference>